<feature type="domain" description="G-protein coupled receptors family 1 profile" evidence="8">
    <location>
        <begin position="49"/>
        <end position="363"/>
    </location>
</feature>
<evidence type="ECO:0000256" key="1">
    <source>
        <dbReference type="ARBA" id="ARBA00004370"/>
    </source>
</evidence>
<feature type="transmembrane region" description="Helical" evidence="7">
    <location>
        <begin position="34"/>
        <end position="57"/>
    </location>
</feature>
<evidence type="ECO:0000256" key="5">
    <source>
        <dbReference type="ARBA" id="ARBA00023136"/>
    </source>
</evidence>
<organism evidence="9 10">
    <name type="scientific">Bemisia tabaci</name>
    <name type="common">Sweetpotato whitefly</name>
    <name type="synonym">Aleurodes tabaci</name>
    <dbReference type="NCBI Taxonomy" id="7038"/>
    <lineage>
        <taxon>Eukaryota</taxon>
        <taxon>Metazoa</taxon>
        <taxon>Ecdysozoa</taxon>
        <taxon>Arthropoda</taxon>
        <taxon>Hexapoda</taxon>
        <taxon>Insecta</taxon>
        <taxon>Pterygota</taxon>
        <taxon>Neoptera</taxon>
        <taxon>Paraneoptera</taxon>
        <taxon>Hemiptera</taxon>
        <taxon>Sternorrhyncha</taxon>
        <taxon>Aleyrodoidea</taxon>
        <taxon>Aleyrodidae</taxon>
        <taxon>Aleyrodinae</taxon>
        <taxon>Bemisia</taxon>
    </lineage>
</organism>
<dbReference type="AlphaFoldDB" id="A0A9P0F6X9"/>
<feature type="transmembrane region" description="Helical" evidence="7">
    <location>
        <begin position="307"/>
        <end position="330"/>
    </location>
</feature>
<keyword evidence="4 7" id="KW-1133">Transmembrane helix</keyword>
<dbReference type="SUPFAM" id="SSF81321">
    <property type="entry name" value="Family A G protein-coupled receptor-like"/>
    <property type="match status" value="1"/>
</dbReference>
<feature type="transmembrane region" description="Helical" evidence="7">
    <location>
        <begin position="350"/>
        <end position="366"/>
    </location>
</feature>
<evidence type="ECO:0000256" key="6">
    <source>
        <dbReference type="SAM" id="MobiDB-lite"/>
    </source>
</evidence>
<dbReference type="PANTHER" id="PTHR46273">
    <property type="entry name" value="MYOSUPPRESSIN RECEPTOR 1, ISOFORM B-RELATED"/>
    <property type="match status" value="1"/>
</dbReference>
<feature type="region of interest" description="Disordered" evidence="6">
    <location>
        <begin position="279"/>
        <end position="299"/>
    </location>
</feature>
<comment type="similarity">
    <text evidence="2">Belongs to the G-protein coupled receptor 1 family.</text>
</comment>
<evidence type="ECO:0000259" key="8">
    <source>
        <dbReference type="PROSITE" id="PS50262"/>
    </source>
</evidence>
<feature type="transmembrane region" description="Helical" evidence="7">
    <location>
        <begin position="157"/>
        <end position="176"/>
    </location>
</feature>
<gene>
    <name evidence="9" type="ORF">BEMITA_LOCUS13174</name>
</gene>
<dbReference type="PROSITE" id="PS50262">
    <property type="entry name" value="G_PROTEIN_RECEP_F1_2"/>
    <property type="match status" value="1"/>
</dbReference>
<dbReference type="Pfam" id="PF10324">
    <property type="entry name" value="7TM_GPCR_Srw"/>
    <property type="match status" value="1"/>
</dbReference>
<dbReference type="InterPro" id="IPR019427">
    <property type="entry name" value="7TM_GPCR_serpentine_rcpt_Srw"/>
</dbReference>
<keyword evidence="3 7" id="KW-0812">Transmembrane</keyword>
<dbReference type="KEGG" id="btab:109033832"/>
<dbReference type="GO" id="GO:0008528">
    <property type="term" value="F:G protein-coupled peptide receptor activity"/>
    <property type="evidence" value="ECO:0007669"/>
    <property type="project" value="InterPro"/>
</dbReference>
<dbReference type="PANTHER" id="PTHR46273:SF15">
    <property type="entry name" value="MYOSUPPRESSIN RECEPTOR 1, ISOFORM B-RELATED"/>
    <property type="match status" value="1"/>
</dbReference>
<dbReference type="InterPro" id="IPR000276">
    <property type="entry name" value="GPCR_Rhodpsn"/>
</dbReference>
<evidence type="ECO:0000256" key="7">
    <source>
        <dbReference type="SAM" id="Phobius"/>
    </source>
</evidence>
<name>A0A9P0F6X9_BEMTA</name>
<dbReference type="Proteomes" id="UP001152759">
    <property type="component" value="Chromosome 8"/>
</dbReference>
<comment type="subcellular location">
    <subcellularLocation>
        <location evidence="1">Membrane</location>
    </subcellularLocation>
</comment>
<dbReference type="EMBL" id="OU963869">
    <property type="protein sequence ID" value="CAH0394927.1"/>
    <property type="molecule type" value="Genomic_DNA"/>
</dbReference>
<evidence type="ECO:0000313" key="9">
    <source>
        <dbReference type="EMBL" id="CAH0394927.1"/>
    </source>
</evidence>
<proteinExistence type="inferred from homology"/>
<keyword evidence="10" id="KW-1185">Reference proteome</keyword>
<dbReference type="CDD" id="cd14978">
    <property type="entry name" value="7tmA_FMRFamide_R-like"/>
    <property type="match status" value="1"/>
</dbReference>
<feature type="transmembrane region" description="Helical" evidence="7">
    <location>
        <begin position="104"/>
        <end position="137"/>
    </location>
</feature>
<keyword evidence="5 7" id="KW-0472">Membrane</keyword>
<evidence type="ECO:0000256" key="3">
    <source>
        <dbReference type="ARBA" id="ARBA00022692"/>
    </source>
</evidence>
<dbReference type="InterPro" id="IPR017452">
    <property type="entry name" value="GPCR_Rhodpsn_7TM"/>
</dbReference>
<evidence type="ECO:0000256" key="4">
    <source>
        <dbReference type="ARBA" id="ARBA00022989"/>
    </source>
</evidence>
<dbReference type="InterPro" id="IPR053219">
    <property type="entry name" value="GPCR_Dmsr-1"/>
</dbReference>
<protein>
    <recommendedName>
        <fullName evidence="8">G-protein coupled receptors family 1 profile domain-containing protein</fullName>
    </recommendedName>
</protein>
<evidence type="ECO:0000313" key="10">
    <source>
        <dbReference type="Proteomes" id="UP001152759"/>
    </source>
</evidence>
<accession>A0A9P0F6X9</accession>
<feature type="transmembrane region" description="Helical" evidence="7">
    <location>
        <begin position="242"/>
        <end position="269"/>
    </location>
</feature>
<dbReference type="PRINTS" id="PR00237">
    <property type="entry name" value="GPCRRHODOPSN"/>
</dbReference>
<dbReference type="GO" id="GO:0005886">
    <property type="term" value="C:plasma membrane"/>
    <property type="evidence" value="ECO:0007669"/>
    <property type="project" value="TreeGrafter"/>
</dbReference>
<feature type="transmembrane region" description="Helical" evidence="7">
    <location>
        <begin position="69"/>
        <end position="92"/>
    </location>
</feature>
<reference evidence="9" key="1">
    <citation type="submission" date="2021-12" db="EMBL/GenBank/DDBJ databases">
        <authorList>
            <person name="King R."/>
        </authorList>
    </citation>
    <scope>NUCLEOTIDE SEQUENCE</scope>
</reference>
<dbReference type="OrthoDB" id="5864054at2759"/>
<evidence type="ECO:0000256" key="2">
    <source>
        <dbReference type="ARBA" id="ARBA00010663"/>
    </source>
</evidence>
<dbReference type="Gene3D" id="1.20.1070.10">
    <property type="entry name" value="Rhodopsin 7-helix transmembrane proteins"/>
    <property type="match status" value="1"/>
</dbReference>
<sequence>MISSNVTTISNSTYSKEFYCGDGLHRFHNTYRSYHGYMSLVVCLFGSIANLLNIIVLTRPDMRSPTNSILTGLAIADLLVMIEYIPFSWHMYIRKQSRREHYNYYWSLFVLFHSNFAQVCHTVSIWLTLLLAIWRYIAVGYPQRNRQWCSMRTTTTLILLGYIICPILCIPLYLAFNLESQEELFFTDNNSSYSASININNTRLINSLKNSSAYTVENVTIYVVNLSELGRANNHFLSDLNFWMYSIVIKIIPCIALTILSLRLICALIDTKKRREKLSSGQATSKKNNKSSKLVEKEKQTDRTTRMLLAVLLLFLLTEFPQGILGLLSMVLGPPFFEDCYNQLGEVMDILALINSAINFILYCAMSRQFRSNFDKLFRPKWFPLPQNNQHNELTNQTNHYTTTQVTQV</sequence>